<feature type="binding site" evidence="2">
    <location>
        <position position="206"/>
    </location>
    <ligand>
        <name>Mg(2+)</name>
        <dbReference type="ChEBI" id="CHEBI:18420"/>
        <label>5</label>
    </ligand>
</feature>
<dbReference type="EC" id="2.7.4.16" evidence="2"/>
<evidence type="ECO:0000256" key="2">
    <source>
        <dbReference type="HAMAP-Rule" id="MF_02128"/>
    </source>
</evidence>
<dbReference type="RefSeq" id="WP_146512078.1">
    <property type="nucleotide sequence ID" value="NZ_SIHI01000042.1"/>
</dbReference>
<dbReference type="CDD" id="cd02194">
    <property type="entry name" value="ThiL"/>
    <property type="match status" value="1"/>
</dbReference>
<comment type="caution">
    <text evidence="4">The sequence shown here is derived from an EMBL/GenBank/DDBJ whole genome shotgun (WGS) entry which is preliminary data.</text>
</comment>
<keyword evidence="2" id="KW-0460">Magnesium</keyword>
<comment type="miscellaneous">
    <text evidence="2">Reaction mechanism of ThiL seems to utilize a direct, inline transfer of the gamma-phosphate of ATP to TMP rather than a phosphorylated enzyme intermediate.</text>
</comment>
<dbReference type="SUPFAM" id="SSF55326">
    <property type="entry name" value="PurM N-terminal domain-like"/>
    <property type="match status" value="1"/>
</dbReference>
<dbReference type="PANTHER" id="PTHR30270:SF0">
    <property type="entry name" value="THIAMINE-MONOPHOSPHATE KINASE"/>
    <property type="match status" value="1"/>
</dbReference>
<dbReference type="HAMAP" id="MF_02128">
    <property type="entry name" value="TMP_kinase"/>
    <property type="match status" value="1"/>
</dbReference>
<dbReference type="Proteomes" id="UP000317243">
    <property type="component" value="Unassembled WGS sequence"/>
</dbReference>
<feature type="binding site" evidence="2">
    <location>
        <position position="155"/>
    </location>
    <ligand>
        <name>ATP</name>
        <dbReference type="ChEBI" id="CHEBI:30616"/>
    </ligand>
</feature>
<keyword evidence="2 4" id="KW-0808">Transferase</keyword>
<organism evidence="4 5">
    <name type="scientific">Thalassoglobus neptunius</name>
    <dbReference type="NCBI Taxonomy" id="1938619"/>
    <lineage>
        <taxon>Bacteria</taxon>
        <taxon>Pseudomonadati</taxon>
        <taxon>Planctomycetota</taxon>
        <taxon>Planctomycetia</taxon>
        <taxon>Planctomycetales</taxon>
        <taxon>Planctomycetaceae</taxon>
        <taxon>Thalassoglobus</taxon>
    </lineage>
</organism>
<comment type="function">
    <text evidence="2">Catalyzes the ATP-dependent phosphorylation of thiamine-monophosphate (TMP) to form thiamine-pyrophosphate (TPP), the active form of vitamin B1.</text>
</comment>
<dbReference type="InterPro" id="IPR036921">
    <property type="entry name" value="PurM-like_N_sf"/>
</dbReference>
<keyword evidence="2" id="KW-0067">ATP-binding</keyword>
<feature type="binding site" evidence="2">
    <location>
        <position position="53"/>
    </location>
    <ligand>
        <name>Mg(2+)</name>
        <dbReference type="ChEBI" id="CHEBI:18420"/>
        <label>1</label>
    </ligand>
</feature>
<dbReference type="InterPro" id="IPR006283">
    <property type="entry name" value="ThiL-like"/>
</dbReference>
<comment type="caution">
    <text evidence="2">Lacks conserved residue(s) required for the propagation of feature annotation.</text>
</comment>
<protein>
    <recommendedName>
        <fullName evidence="2">Thiamine-monophosphate kinase</fullName>
        <shortName evidence="2">TMP kinase</shortName>
        <shortName evidence="2">Thiamine-phosphate kinase</shortName>
        <ecNumber evidence="2">2.7.4.16</ecNumber>
    </recommendedName>
</protein>
<feature type="binding site" evidence="2">
    <location>
        <position position="254"/>
    </location>
    <ligand>
        <name>substrate</name>
    </ligand>
</feature>
<feature type="binding site" evidence="2">
    <location>
        <begin position="128"/>
        <end position="129"/>
    </location>
    <ligand>
        <name>ATP</name>
        <dbReference type="ChEBI" id="CHEBI:30616"/>
    </ligand>
</feature>
<accession>A0A5C5VU34</accession>
<feature type="binding site" evidence="2">
    <location>
        <position position="81"/>
    </location>
    <ligand>
        <name>Mg(2+)</name>
        <dbReference type="ChEBI" id="CHEBI:18420"/>
        <label>2</label>
    </ligand>
</feature>
<keyword evidence="2" id="KW-0479">Metal-binding</keyword>
<comment type="similarity">
    <text evidence="2">Belongs to the thiamine-monophosphate kinase family.</text>
</comment>
<dbReference type="GO" id="GO:0009030">
    <property type="term" value="F:thiamine-phosphate kinase activity"/>
    <property type="evidence" value="ECO:0007669"/>
    <property type="project" value="UniProtKB-UniRule"/>
</dbReference>
<feature type="binding site" evidence="2">
    <location>
        <position position="53"/>
    </location>
    <ligand>
        <name>Mg(2+)</name>
        <dbReference type="ChEBI" id="CHEBI:18420"/>
        <label>2</label>
    </ligand>
</feature>
<feature type="binding site" evidence="2">
    <location>
        <position position="36"/>
    </location>
    <ligand>
        <name>Mg(2+)</name>
        <dbReference type="ChEBI" id="CHEBI:18420"/>
        <label>3</label>
    </ligand>
</feature>
<feature type="binding site" evidence="2">
    <location>
        <position position="36"/>
    </location>
    <ligand>
        <name>Mg(2+)</name>
        <dbReference type="ChEBI" id="CHEBI:18420"/>
        <label>4</label>
    </ligand>
</feature>
<dbReference type="SUPFAM" id="SSF56042">
    <property type="entry name" value="PurM C-terminal domain-like"/>
    <property type="match status" value="1"/>
</dbReference>
<dbReference type="InterPro" id="IPR016188">
    <property type="entry name" value="PurM-like_N"/>
</dbReference>
<evidence type="ECO:0000313" key="5">
    <source>
        <dbReference type="Proteomes" id="UP000317243"/>
    </source>
</evidence>
<name>A0A5C5VU34_9PLAN</name>
<feature type="binding site" evidence="2">
    <location>
        <position position="309"/>
    </location>
    <ligand>
        <name>substrate</name>
    </ligand>
</feature>
<evidence type="ECO:0000256" key="1">
    <source>
        <dbReference type="ARBA" id="ARBA00022977"/>
    </source>
</evidence>
<sequence length="314" mass="33366">MSDSSKSSNRPEFDLIDWIAQQLTSSHGLQLGIGDDAAILSQERGWEWVTAVDCLVGGTHFLNDTPLELVGRKSLAVNLSDVAAMGAVPVSALIGLVIPKSMKRSDVERLCMGIIELAKTWNVSIAGGDTNSCDGPLMISVTVFGRVETGTAVLRSGAQVGDALFVTGRLGGSLKSGRHLSFSPRISEARELLANSRPTAMLDLSDGLAGDLLHVSRRSGVGFVIEAERVPIHDDVDHSLPFEKRLAHALTDGEDFELLFTVNSEAAEKLERSGELLGTPVTRVGSCVPGSQIQIQLGGELSPLSPGGWVHHLD</sequence>
<feature type="binding site" evidence="2">
    <location>
        <position position="203"/>
    </location>
    <ligand>
        <name>Mg(2+)</name>
        <dbReference type="ChEBI" id="CHEBI:18420"/>
        <label>3</label>
    </ligand>
</feature>
<feature type="binding site" evidence="2">
    <location>
        <position position="60"/>
    </location>
    <ligand>
        <name>substrate</name>
    </ligand>
</feature>
<dbReference type="Gene3D" id="3.90.650.10">
    <property type="entry name" value="PurM-like C-terminal domain"/>
    <property type="match status" value="1"/>
</dbReference>
<dbReference type="PANTHER" id="PTHR30270">
    <property type="entry name" value="THIAMINE-MONOPHOSPHATE KINASE"/>
    <property type="match status" value="1"/>
</dbReference>
<dbReference type="EMBL" id="SIHI01000042">
    <property type="protein sequence ID" value="TWT41653.1"/>
    <property type="molecule type" value="Genomic_DNA"/>
</dbReference>
<keyword evidence="1 2" id="KW-0784">Thiamine biosynthesis</keyword>
<feature type="domain" description="PurM-like N-terminal" evidence="3">
    <location>
        <begin position="34"/>
        <end position="147"/>
    </location>
</feature>
<dbReference type="NCBIfam" id="TIGR01379">
    <property type="entry name" value="thiL"/>
    <property type="match status" value="1"/>
</dbReference>
<dbReference type="GO" id="GO:0009229">
    <property type="term" value="P:thiamine diphosphate biosynthetic process"/>
    <property type="evidence" value="ECO:0007669"/>
    <property type="project" value="UniProtKB-UniRule"/>
</dbReference>
<dbReference type="GO" id="GO:0005524">
    <property type="term" value="F:ATP binding"/>
    <property type="evidence" value="ECO:0007669"/>
    <property type="project" value="UniProtKB-UniRule"/>
</dbReference>
<comment type="pathway">
    <text evidence="2">Cofactor biosynthesis; thiamine diphosphate biosynthesis; thiamine diphosphate from thiamine phosphate: step 1/1.</text>
</comment>
<dbReference type="PIRSF" id="PIRSF005303">
    <property type="entry name" value="Thiam_monoph_kin"/>
    <property type="match status" value="1"/>
</dbReference>
<dbReference type="GO" id="GO:0000287">
    <property type="term" value="F:magnesium ion binding"/>
    <property type="evidence" value="ECO:0007669"/>
    <property type="project" value="UniProtKB-UniRule"/>
</dbReference>
<feature type="binding site" evidence="2">
    <location>
        <position position="81"/>
    </location>
    <ligand>
        <name>Mg(2+)</name>
        <dbReference type="ChEBI" id="CHEBI:18420"/>
        <label>4</label>
    </ligand>
</feature>
<dbReference type="InterPro" id="IPR036676">
    <property type="entry name" value="PurM-like_C_sf"/>
</dbReference>
<feature type="binding site" evidence="2">
    <location>
        <position position="81"/>
    </location>
    <ligand>
        <name>Mg(2+)</name>
        <dbReference type="ChEBI" id="CHEBI:18420"/>
        <label>3</label>
    </ligand>
</feature>
<dbReference type="AlphaFoldDB" id="A0A5C5VU34"/>
<dbReference type="GO" id="GO:0009228">
    <property type="term" value="P:thiamine biosynthetic process"/>
    <property type="evidence" value="ECO:0007669"/>
    <property type="project" value="UniProtKB-KW"/>
</dbReference>
<gene>
    <name evidence="2 4" type="primary">thiL</name>
    <name evidence="4" type="ORF">KOR42_47480</name>
</gene>
<keyword evidence="5" id="KW-1185">Reference proteome</keyword>
<keyword evidence="2 4" id="KW-0418">Kinase</keyword>
<proteinExistence type="inferred from homology"/>
<evidence type="ECO:0000259" key="3">
    <source>
        <dbReference type="Pfam" id="PF00586"/>
    </source>
</evidence>
<evidence type="ECO:0000313" key="4">
    <source>
        <dbReference type="EMBL" id="TWT41653.1"/>
    </source>
</evidence>
<reference evidence="4 5" key="1">
    <citation type="submission" date="2019-02" db="EMBL/GenBank/DDBJ databases">
        <title>Deep-cultivation of Planctomycetes and their phenomic and genomic characterization uncovers novel biology.</title>
        <authorList>
            <person name="Wiegand S."/>
            <person name="Jogler M."/>
            <person name="Boedeker C."/>
            <person name="Pinto D."/>
            <person name="Vollmers J."/>
            <person name="Rivas-Marin E."/>
            <person name="Kohn T."/>
            <person name="Peeters S.H."/>
            <person name="Heuer A."/>
            <person name="Rast P."/>
            <person name="Oberbeckmann S."/>
            <person name="Bunk B."/>
            <person name="Jeske O."/>
            <person name="Meyerdierks A."/>
            <person name="Storesund J.E."/>
            <person name="Kallscheuer N."/>
            <person name="Luecker S."/>
            <person name="Lage O.M."/>
            <person name="Pohl T."/>
            <person name="Merkel B.J."/>
            <person name="Hornburger P."/>
            <person name="Mueller R.-W."/>
            <person name="Bruemmer F."/>
            <person name="Labrenz M."/>
            <person name="Spormann A.M."/>
            <person name="Op Den Camp H."/>
            <person name="Overmann J."/>
            <person name="Amann R."/>
            <person name="Jetten M.S.M."/>
            <person name="Mascher T."/>
            <person name="Medema M.H."/>
            <person name="Devos D.P."/>
            <person name="Kaster A.-K."/>
            <person name="Ovreas L."/>
            <person name="Rohde M."/>
            <person name="Galperin M.Y."/>
            <person name="Jogler C."/>
        </authorList>
    </citation>
    <scope>NUCLEOTIDE SEQUENCE [LARGE SCALE GENOMIC DNA]</scope>
    <source>
        <strain evidence="4 5">KOR42</strain>
    </source>
</reference>
<keyword evidence="2" id="KW-0547">Nucleotide-binding</keyword>
<feature type="binding site" evidence="2">
    <location>
        <position position="205"/>
    </location>
    <ligand>
        <name>ATP</name>
        <dbReference type="ChEBI" id="CHEBI:30616"/>
    </ligand>
</feature>
<dbReference type="Pfam" id="PF00586">
    <property type="entry name" value="AIRS"/>
    <property type="match status" value="1"/>
</dbReference>
<comment type="catalytic activity">
    <reaction evidence="2">
        <text>thiamine phosphate + ATP = thiamine diphosphate + ADP</text>
        <dbReference type="Rhea" id="RHEA:15913"/>
        <dbReference type="ChEBI" id="CHEBI:30616"/>
        <dbReference type="ChEBI" id="CHEBI:37575"/>
        <dbReference type="ChEBI" id="CHEBI:58937"/>
        <dbReference type="ChEBI" id="CHEBI:456216"/>
        <dbReference type="EC" id="2.7.4.16"/>
    </reaction>
</comment>
<dbReference type="Gene3D" id="3.30.1330.10">
    <property type="entry name" value="PurM-like, N-terminal domain"/>
    <property type="match status" value="1"/>
</dbReference>
<dbReference type="UniPathway" id="UPA00060">
    <property type="reaction ID" value="UER00142"/>
</dbReference>
<dbReference type="OrthoDB" id="9802811at2"/>
<feature type="binding site" evidence="2">
    <location>
        <position position="129"/>
    </location>
    <ligand>
        <name>Mg(2+)</name>
        <dbReference type="ChEBI" id="CHEBI:18420"/>
        <label>1</label>
    </ligand>
</feature>